<comment type="caution">
    <text evidence="3">The sequence shown here is derived from an EMBL/GenBank/DDBJ whole genome shotgun (WGS) entry which is preliminary data.</text>
</comment>
<keyword evidence="4" id="KW-1185">Reference proteome</keyword>
<evidence type="ECO:0000256" key="1">
    <source>
        <dbReference type="SAM" id="Coils"/>
    </source>
</evidence>
<keyword evidence="1" id="KW-0175">Coiled coil</keyword>
<dbReference type="AlphaFoldDB" id="A0AAE1C544"/>
<feature type="coiled-coil region" evidence="1">
    <location>
        <begin position="32"/>
        <end position="59"/>
    </location>
</feature>
<evidence type="ECO:0000256" key="2">
    <source>
        <dbReference type="SAM" id="MobiDB-lite"/>
    </source>
</evidence>
<organism evidence="3 4">
    <name type="scientific">Recurvomyces mirabilis</name>
    <dbReference type="NCBI Taxonomy" id="574656"/>
    <lineage>
        <taxon>Eukaryota</taxon>
        <taxon>Fungi</taxon>
        <taxon>Dikarya</taxon>
        <taxon>Ascomycota</taxon>
        <taxon>Pezizomycotina</taxon>
        <taxon>Dothideomycetes</taxon>
        <taxon>Dothideomycetidae</taxon>
        <taxon>Mycosphaerellales</taxon>
        <taxon>Teratosphaeriaceae</taxon>
        <taxon>Recurvomyces</taxon>
    </lineage>
</organism>
<reference evidence="3" key="1">
    <citation type="submission" date="2023-07" db="EMBL/GenBank/DDBJ databases">
        <title>Black Yeasts Isolated from many extreme environments.</title>
        <authorList>
            <person name="Coleine C."/>
            <person name="Stajich J.E."/>
            <person name="Selbmann L."/>
        </authorList>
    </citation>
    <scope>NUCLEOTIDE SEQUENCE</scope>
    <source>
        <strain evidence="3">CCFEE 5485</strain>
    </source>
</reference>
<dbReference type="EMBL" id="JAUTXT010000004">
    <property type="protein sequence ID" value="KAK3678453.1"/>
    <property type="molecule type" value="Genomic_DNA"/>
</dbReference>
<gene>
    <name evidence="3" type="ORF">LTR78_001750</name>
</gene>
<name>A0AAE1C544_9PEZI</name>
<evidence type="ECO:0000313" key="4">
    <source>
        <dbReference type="Proteomes" id="UP001274830"/>
    </source>
</evidence>
<dbReference type="Proteomes" id="UP001274830">
    <property type="component" value="Unassembled WGS sequence"/>
</dbReference>
<evidence type="ECO:0000313" key="3">
    <source>
        <dbReference type="EMBL" id="KAK3678453.1"/>
    </source>
</evidence>
<feature type="compositionally biased region" description="Polar residues" evidence="2">
    <location>
        <begin position="292"/>
        <end position="301"/>
    </location>
</feature>
<feature type="compositionally biased region" description="Low complexity" evidence="2">
    <location>
        <begin position="273"/>
        <end position="291"/>
    </location>
</feature>
<protein>
    <submittedName>
        <fullName evidence="3">Uncharacterized protein</fullName>
    </submittedName>
</protein>
<accession>A0AAE1C544</accession>
<sequence>MASYMQILQRLNAVVEEQHRKEFRVTELEGVIATSRAELAVAKDAVEEFQQECLKLTQALHTSIGGRTNTQAEGQLRNNHALPERDASTPALAVATKTEPKSSRTSDTHSQGHWRPTAMFGFGNNSDVHVVDTEDIQDKKRKTPQFSCPEMIHDRFQCVVRLDGVWTAISCNQCDTNASNRSGRFLRGINGLHLHVAQVHCLPDGPKQTKKETQALCHKRAISDQDATLMANGDDPVDVAIDMVWMVVGGHVVRLSSKTVDSGVSESAKKGTDTTACDTATRLRATTTLPTSSESGIQVTEANKRRHSDDANTGVSGWNFEGGVERKRRYASMAPRLGRHSAVYHDTRYDSDEDDEES</sequence>
<feature type="region of interest" description="Disordered" evidence="2">
    <location>
        <begin position="264"/>
        <end position="315"/>
    </location>
</feature>
<feature type="region of interest" description="Disordered" evidence="2">
    <location>
        <begin position="329"/>
        <end position="358"/>
    </location>
</feature>
<feature type="compositionally biased region" description="Basic and acidic residues" evidence="2">
    <location>
        <begin position="98"/>
        <end position="107"/>
    </location>
</feature>
<proteinExistence type="predicted"/>
<feature type="region of interest" description="Disordered" evidence="2">
    <location>
        <begin position="81"/>
        <end position="119"/>
    </location>
</feature>